<evidence type="ECO:0008006" key="3">
    <source>
        <dbReference type="Google" id="ProtNLM"/>
    </source>
</evidence>
<evidence type="ECO:0000313" key="1">
    <source>
        <dbReference type="EMBL" id="RYR39320.1"/>
    </source>
</evidence>
<proteinExistence type="predicted"/>
<dbReference type="InterPro" id="IPR011990">
    <property type="entry name" value="TPR-like_helical_dom_sf"/>
</dbReference>
<dbReference type="STRING" id="3818.A0A445BKX4"/>
<dbReference type="Gene3D" id="1.25.40.10">
    <property type="entry name" value="Tetratricopeptide repeat domain"/>
    <property type="match status" value="1"/>
</dbReference>
<dbReference type="GO" id="GO:0003723">
    <property type="term" value="F:RNA binding"/>
    <property type="evidence" value="ECO:0007669"/>
    <property type="project" value="InterPro"/>
</dbReference>
<name>A0A445BKX4_ARAHY</name>
<keyword evidence="2" id="KW-1185">Reference proteome</keyword>
<dbReference type="AlphaFoldDB" id="A0A445BKX4"/>
<reference evidence="1 2" key="1">
    <citation type="submission" date="2019-01" db="EMBL/GenBank/DDBJ databases">
        <title>Sequencing of cultivated peanut Arachis hypogaea provides insights into genome evolution and oil improvement.</title>
        <authorList>
            <person name="Chen X."/>
        </authorList>
    </citation>
    <scope>NUCLEOTIDE SEQUENCE [LARGE SCALE GENOMIC DNA]</scope>
    <source>
        <strain evidence="2">cv. Fuhuasheng</strain>
        <tissue evidence="1">Leaves</tissue>
    </source>
</reference>
<gene>
    <name evidence="1" type="ORF">Ahy_A09g044825</name>
</gene>
<comment type="caution">
    <text evidence="1">The sequence shown here is derived from an EMBL/GenBank/DDBJ whole genome shotgun (WGS) entry which is preliminary data.</text>
</comment>
<dbReference type="InterPro" id="IPR046960">
    <property type="entry name" value="PPR_At4g14850-like_plant"/>
</dbReference>
<dbReference type="Proteomes" id="UP000289738">
    <property type="component" value="Chromosome A09"/>
</dbReference>
<evidence type="ECO:0000313" key="2">
    <source>
        <dbReference type="Proteomes" id="UP000289738"/>
    </source>
</evidence>
<sequence length="241" mass="27697">MPGTHERQQILEKRQNLIFHCNRKSIAPQVQDFLFLSPYSLTIQHCPSPSPPSILQVYDDLLRICFRLRQTKTNSHNHHSYHVFNNIPNHSDGKMAKVIQAHDISSYGFLVSATIDLYTTAGNVPFAQRLFHQLHPLQRHLSAYNSIISMYSRQGLFKNTLCYFISMMCFMQLPDQFTLFICSKLMNVEFGTLLHSCMIKAGFESNSFGQGTFIDLYAAFSTMLAPYLTPQSTWTLFLGRL</sequence>
<dbReference type="PANTHER" id="PTHR47926">
    <property type="entry name" value="PENTATRICOPEPTIDE REPEAT-CONTAINING PROTEIN"/>
    <property type="match status" value="1"/>
</dbReference>
<dbReference type="GO" id="GO:0009451">
    <property type="term" value="P:RNA modification"/>
    <property type="evidence" value="ECO:0007669"/>
    <property type="project" value="InterPro"/>
</dbReference>
<accession>A0A445BKX4</accession>
<dbReference type="EMBL" id="SDMP01000009">
    <property type="protein sequence ID" value="RYR39320.1"/>
    <property type="molecule type" value="Genomic_DNA"/>
</dbReference>
<organism evidence="1 2">
    <name type="scientific">Arachis hypogaea</name>
    <name type="common">Peanut</name>
    <dbReference type="NCBI Taxonomy" id="3818"/>
    <lineage>
        <taxon>Eukaryota</taxon>
        <taxon>Viridiplantae</taxon>
        <taxon>Streptophyta</taxon>
        <taxon>Embryophyta</taxon>
        <taxon>Tracheophyta</taxon>
        <taxon>Spermatophyta</taxon>
        <taxon>Magnoliopsida</taxon>
        <taxon>eudicotyledons</taxon>
        <taxon>Gunneridae</taxon>
        <taxon>Pentapetalae</taxon>
        <taxon>rosids</taxon>
        <taxon>fabids</taxon>
        <taxon>Fabales</taxon>
        <taxon>Fabaceae</taxon>
        <taxon>Papilionoideae</taxon>
        <taxon>50 kb inversion clade</taxon>
        <taxon>dalbergioids sensu lato</taxon>
        <taxon>Dalbergieae</taxon>
        <taxon>Pterocarpus clade</taxon>
        <taxon>Arachis</taxon>
    </lineage>
</organism>
<protein>
    <recommendedName>
        <fullName evidence="3">Pentatricopeptide repeat-containing protein</fullName>
    </recommendedName>
</protein>